<name>A0A7S2ZQ87_9RHOD</name>
<proteinExistence type="predicted"/>
<accession>A0A7S2ZQ87</accession>
<dbReference type="AlphaFoldDB" id="A0A7S2ZQ87"/>
<gene>
    <name evidence="1" type="ORF">RMAR00112_LOCUS14113</name>
</gene>
<dbReference type="EMBL" id="HBHW01018375">
    <property type="protein sequence ID" value="CAE0046136.1"/>
    <property type="molecule type" value="Transcribed_RNA"/>
</dbReference>
<protein>
    <recommendedName>
        <fullName evidence="2">Ribosome assembly protein 3</fullName>
    </recommendedName>
</protein>
<organism evidence="1">
    <name type="scientific">Rhodosorus marinus</name>
    <dbReference type="NCBI Taxonomy" id="101924"/>
    <lineage>
        <taxon>Eukaryota</taxon>
        <taxon>Rhodophyta</taxon>
        <taxon>Stylonematophyceae</taxon>
        <taxon>Stylonematales</taxon>
        <taxon>Stylonemataceae</taxon>
        <taxon>Rhodosorus</taxon>
    </lineage>
</organism>
<evidence type="ECO:0000313" key="1">
    <source>
        <dbReference type="EMBL" id="CAE0046136.1"/>
    </source>
</evidence>
<evidence type="ECO:0008006" key="2">
    <source>
        <dbReference type="Google" id="ProtNLM"/>
    </source>
</evidence>
<reference evidence="1" key="1">
    <citation type="submission" date="2021-01" db="EMBL/GenBank/DDBJ databases">
        <authorList>
            <person name="Corre E."/>
            <person name="Pelletier E."/>
            <person name="Niang G."/>
            <person name="Scheremetjew M."/>
            <person name="Finn R."/>
            <person name="Kale V."/>
            <person name="Holt S."/>
            <person name="Cochrane G."/>
            <person name="Meng A."/>
            <person name="Brown T."/>
            <person name="Cohen L."/>
        </authorList>
    </citation>
    <scope>NUCLEOTIDE SEQUENCE</scope>
    <source>
        <strain evidence="1">CCMP 769</strain>
    </source>
</reference>
<sequence length="212" mass="23898">MDKVSKLESVLKLKRGIEKKKSKLLGPVKVPFPTREDFSGLSEDQQAEFLDEASRLSESVVKCMDRIVSRPDKRDDDAVLRSIIADMGRTKGLPHRQQYVEMGLWRRIVTFSGRSRRMADDACRKIESEGDDEEISGGGGLSFRDFYMAEITAKHAASIEAFHENEEMDIDKAQLFVRCLEAGMDIFADAQKDLCITKKFPNKGKDADAKTS</sequence>